<dbReference type="Gene3D" id="3.60.130.30">
    <property type="match status" value="1"/>
</dbReference>
<reference evidence="1" key="1">
    <citation type="submission" date="2022-08" db="EMBL/GenBank/DDBJ databases">
        <title>A Global Phylogenomic Analysis of the Shiitake Genus Lentinula.</title>
        <authorList>
            <consortium name="DOE Joint Genome Institute"/>
            <person name="Sierra-Patev S."/>
            <person name="Min B."/>
            <person name="Naranjo-Ortiz M."/>
            <person name="Looney B."/>
            <person name="Konkel Z."/>
            <person name="Slot J.C."/>
            <person name="Sakamoto Y."/>
            <person name="Steenwyk J.L."/>
            <person name="Rokas A."/>
            <person name="Carro J."/>
            <person name="Camarero S."/>
            <person name="Ferreira P."/>
            <person name="Molpeceres G."/>
            <person name="Ruiz-Duenas F.J."/>
            <person name="Serrano A."/>
            <person name="Henrissat B."/>
            <person name="Drula E."/>
            <person name="Hughes K.W."/>
            <person name="Mata J.L."/>
            <person name="Ishikawa N.K."/>
            <person name="Vargas-Isla R."/>
            <person name="Ushijima S."/>
            <person name="Smith C.A."/>
            <person name="Ahrendt S."/>
            <person name="Andreopoulos W."/>
            <person name="He G."/>
            <person name="Labutti K."/>
            <person name="Lipzen A."/>
            <person name="Ng V."/>
            <person name="Riley R."/>
            <person name="Sandor L."/>
            <person name="Barry K."/>
            <person name="Martinez A.T."/>
            <person name="Xiao Y."/>
            <person name="Gibbons J.G."/>
            <person name="Terashima K."/>
            <person name="Grigoriev I.V."/>
            <person name="Hibbett D.S."/>
        </authorList>
    </citation>
    <scope>NUCLEOTIDE SEQUENCE</scope>
    <source>
        <strain evidence="1">RHP3577 ss4</strain>
    </source>
</reference>
<proteinExistence type="predicted"/>
<accession>A0ABQ8V0Y9</accession>
<organism evidence="1 2">
    <name type="scientific">Lentinula lateritia</name>
    <dbReference type="NCBI Taxonomy" id="40482"/>
    <lineage>
        <taxon>Eukaryota</taxon>
        <taxon>Fungi</taxon>
        <taxon>Dikarya</taxon>
        <taxon>Basidiomycota</taxon>
        <taxon>Agaricomycotina</taxon>
        <taxon>Agaricomycetes</taxon>
        <taxon>Agaricomycetidae</taxon>
        <taxon>Agaricales</taxon>
        <taxon>Marasmiineae</taxon>
        <taxon>Omphalotaceae</taxon>
        <taxon>Lentinula</taxon>
    </lineage>
</organism>
<gene>
    <name evidence="1" type="ORF">C8R41DRAFT_898274</name>
</gene>
<protein>
    <submittedName>
        <fullName evidence="1">Uncharacterized protein</fullName>
    </submittedName>
</protein>
<evidence type="ECO:0000313" key="2">
    <source>
        <dbReference type="Proteomes" id="UP001150217"/>
    </source>
</evidence>
<evidence type="ECO:0000313" key="1">
    <source>
        <dbReference type="EMBL" id="KAJ4467291.1"/>
    </source>
</evidence>
<sequence length="184" mass="21034">MVVEGARVFKTWAPKLYAYCSSQFDRLLSSDSSLVQLFDNSVLASTAFNFGPRTVCLPHIDFGNLPFLWCWIWSLGLYSWKKGGHLILWDLEIVVEFPPGSLAAIPSGVCRHGNTRIWKTETRYSFTQYTLGGNFRWVDHGFQSEEAYKASLSAAEAREEKLRKKHRWEMGLSLFSTLDELGLQ</sequence>
<keyword evidence="2" id="KW-1185">Reference proteome</keyword>
<comment type="caution">
    <text evidence="1">The sequence shown here is derived from an EMBL/GenBank/DDBJ whole genome shotgun (WGS) entry which is preliminary data.</text>
</comment>
<name>A0ABQ8V0Y9_9AGAR</name>
<dbReference type="Proteomes" id="UP001150217">
    <property type="component" value="Unassembled WGS sequence"/>
</dbReference>
<dbReference type="EMBL" id="JANVFT010000109">
    <property type="protein sequence ID" value="KAJ4467291.1"/>
    <property type="molecule type" value="Genomic_DNA"/>
</dbReference>